<accession>A0AAV4G314</accession>
<dbReference type="EMBL" id="BMAT01008180">
    <property type="protein sequence ID" value="GFR79644.1"/>
    <property type="molecule type" value="Genomic_DNA"/>
</dbReference>
<organism evidence="2 3">
    <name type="scientific">Elysia marginata</name>
    <dbReference type="NCBI Taxonomy" id="1093978"/>
    <lineage>
        <taxon>Eukaryota</taxon>
        <taxon>Metazoa</taxon>
        <taxon>Spiralia</taxon>
        <taxon>Lophotrochozoa</taxon>
        <taxon>Mollusca</taxon>
        <taxon>Gastropoda</taxon>
        <taxon>Heterobranchia</taxon>
        <taxon>Euthyneura</taxon>
        <taxon>Panpulmonata</taxon>
        <taxon>Sacoglossa</taxon>
        <taxon>Placobranchoidea</taxon>
        <taxon>Plakobranchidae</taxon>
        <taxon>Elysia</taxon>
    </lineage>
</organism>
<evidence type="ECO:0000313" key="2">
    <source>
        <dbReference type="EMBL" id="GFR79644.1"/>
    </source>
</evidence>
<dbReference type="Proteomes" id="UP000762676">
    <property type="component" value="Unassembled WGS sequence"/>
</dbReference>
<evidence type="ECO:0000256" key="1">
    <source>
        <dbReference type="SAM" id="MobiDB-lite"/>
    </source>
</evidence>
<comment type="caution">
    <text evidence="2">The sequence shown here is derived from an EMBL/GenBank/DDBJ whole genome shotgun (WGS) entry which is preliminary data.</text>
</comment>
<keyword evidence="3" id="KW-1185">Reference proteome</keyword>
<evidence type="ECO:0000313" key="3">
    <source>
        <dbReference type="Proteomes" id="UP000762676"/>
    </source>
</evidence>
<name>A0AAV4G314_9GAST</name>
<reference evidence="2 3" key="1">
    <citation type="journal article" date="2021" name="Elife">
        <title>Chloroplast acquisition without the gene transfer in kleptoplastic sea slugs, Plakobranchus ocellatus.</title>
        <authorList>
            <person name="Maeda T."/>
            <person name="Takahashi S."/>
            <person name="Yoshida T."/>
            <person name="Shimamura S."/>
            <person name="Takaki Y."/>
            <person name="Nagai Y."/>
            <person name="Toyoda A."/>
            <person name="Suzuki Y."/>
            <person name="Arimoto A."/>
            <person name="Ishii H."/>
            <person name="Satoh N."/>
            <person name="Nishiyama T."/>
            <person name="Hasebe M."/>
            <person name="Maruyama T."/>
            <person name="Minagawa J."/>
            <person name="Obokata J."/>
            <person name="Shigenobu S."/>
        </authorList>
    </citation>
    <scope>NUCLEOTIDE SEQUENCE [LARGE SCALE GENOMIC DNA]</scope>
</reference>
<gene>
    <name evidence="2" type="ORF">ElyMa_004026100</name>
</gene>
<proteinExistence type="predicted"/>
<feature type="region of interest" description="Disordered" evidence="1">
    <location>
        <begin position="15"/>
        <end position="35"/>
    </location>
</feature>
<feature type="compositionally biased region" description="Acidic residues" evidence="1">
    <location>
        <begin position="19"/>
        <end position="35"/>
    </location>
</feature>
<sequence>MLMIIIYDDEKDSDYLIHDDDDEDDDVDDDDDDDVEYKERPILSNHILSPPPHPLPLITTPTLPPSLSFASAQASLQEISHDTSTAVVSKFSHLSRFIAADTLIDS</sequence>
<dbReference type="AlphaFoldDB" id="A0AAV4G314"/>
<protein>
    <submittedName>
        <fullName evidence="2">Uncharacterized protein</fullName>
    </submittedName>
</protein>